<keyword evidence="2" id="KW-0378">Hydrolase</keyword>
<keyword evidence="9" id="KW-1185">Reference proteome</keyword>
<dbReference type="InParanoid" id="A0A1E7FB23"/>
<dbReference type="GO" id="GO:0016787">
    <property type="term" value="F:hydrolase activity"/>
    <property type="evidence" value="ECO:0007669"/>
    <property type="project" value="UniProtKB-KW"/>
</dbReference>
<dbReference type="GO" id="GO:0043596">
    <property type="term" value="C:nuclear replication fork"/>
    <property type="evidence" value="ECO:0007669"/>
    <property type="project" value="TreeGrafter"/>
</dbReference>
<evidence type="ECO:0000256" key="2">
    <source>
        <dbReference type="ARBA" id="ARBA00022801"/>
    </source>
</evidence>
<dbReference type="Gene3D" id="3.40.50.300">
    <property type="entry name" value="P-loop containing nucleotide triphosphate hydrolases"/>
    <property type="match status" value="1"/>
</dbReference>
<evidence type="ECO:0000313" key="8">
    <source>
        <dbReference type="EMBL" id="OEU15346.1"/>
    </source>
</evidence>
<dbReference type="GO" id="GO:0006281">
    <property type="term" value="P:DNA repair"/>
    <property type="evidence" value="ECO:0007669"/>
    <property type="project" value="TreeGrafter"/>
</dbReference>
<dbReference type="PANTHER" id="PTHR45766:SF3">
    <property type="entry name" value="DNA ANNEALING HELICASE AND ENDONUCLEASE ZRANB3"/>
    <property type="match status" value="1"/>
</dbReference>
<dbReference type="InterPro" id="IPR038718">
    <property type="entry name" value="SNF2-like_sf"/>
</dbReference>
<dbReference type="EMBL" id="KV784359">
    <property type="protein sequence ID" value="OEU15346.1"/>
    <property type="molecule type" value="Genomic_DNA"/>
</dbReference>
<dbReference type="SMART" id="SM00490">
    <property type="entry name" value="HELICc"/>
    <property type="match status" value="1"/>
</dbReference>
<dbReference type="Pfam" id="PF00271">
    <property type="entry name" value="Helicase_C"/>
    <property type="match status" value="1"/>
</dbReference>
<accession>A0A1E7FB23</accession>
<organism evidence="8 9">
    <name type="scientific">Fragilariopsis cylindrus CCMP1102</name>
    <dbReference type="NCBI Taxonomy" id="635003"/>
    <lineage>
        <taxon>Eukaryota</taxon>
        <taxon>Sar</taxon>
        <taxon>Stramenopiles</taxon>
        <taxon>Ochrophyta</taxon>
        <taxon>Bacillariophyta</taxon>
        <taxon>Bacillariophyceae</taxon>
        <taxon>Bacillariophycidae</taxon>
        <taxon>Bacillariales</taxon>
        <taxon>Bacillariaceae</taxon>
        <taxon>Fragilariopsis</taxon>
    </lineage>
</organism>
<sequence>MSSSIQTPLTTKCEENDDNNNNPVLSRLLKQLRPFQREAYEYATQGIVSSRQFNTGNSINDGSATNDTVGDTFPGRCLLADEMGLGKSITSLAIMSHYISEWPLLILCPASLKFIWPTEIEKFIPSLAPKNIYVVQGFDDADFYDNAHKRKDIRIVIASYSLLQKRSASARCLQQFQFKCVIADESHNLKTKGSQRTKLALPLLQNAKRLALLSGTPALARPVELWTQVYALAPDLFGSYSSYTKKFCNARRGRFGWDVNGVSNVEELHHKLKQIMIRRLKSDVLHELPAKQRSLVPIHISNKTKRKECEALIKELNDTRQSVEDLVGDDAAGAHFEARKLLMQAYQSSGVAKSEGVAAYLLEWLRGSGTQKVLVFGHHKGVLDCLEAAVAKELKGGGHIRIDGSVSSQERALRVRKFQNCSTIRVAILSMTAAGTGLTLTAASCVMFAELHWTPGVLAQAEDRCHRIGQQNAVNVMYLICEGKLSVDYIISVFKSIISSSHFLSYCYMPTPQIQI</sequence>
<dbReference type="SUPFAM" id="SSF52540">
    <property type="entry name" value="P-loop containing nucleoside triphosphate hydrolases"/>
    <property type="match status" value="2"/>
</dbReference>
<gene>
    <name evidence="8" type="ORF">FRACYDRAFT_186944</name>
</gene>
<dbReference type="InterPro" id="IPR027417">
    <property type="entry name" value="P-loop_NTPase"/>
</dbReference>
<feature type="region of interest" description="Disordered" evidence="5">
    <location>
        <begin position="1"/>
        <end position="22"/>
    </location>
</feature>
<dbReference type="PROSITE" id="PS51192">
    <property type="entry name" value="HELICASE_ATP_BIND_1"/>
    <property type="match status" value="1"/>
</dbReference>
<dbReference type="PANTHER" id="PTHR45766">
    <property type="entry name" value="DNA ANNEALING HELICASE AND ENDONUCLEASE ZRANB3 FAMILY MEMBER"/>
    <property type="match status" value="1"/>
</dbReference>
<protein>
    <submittedName>
        <fullName evidence="8">SNF2_N-domain-containing protein</fullName>
    </submittedName>
</protein>
<feature type="domain" description="Helicase ATP-binding" evidence="6">
    <location>
        <begin position="68"/>
        <end position="235"/>
    </location>
</feature>
<evidence type="ECO:0000313" key="9">
    <source>
        <dbReference type="Proteomes" id="UP000095751"/>
    </source>
</evidence>
<dbReference type="AlphaFoldDB" id="A0A1E7FB23"/>
<dbReference type="GO" id="GO:0005524">
    <property type="term" value="F:ATP binding"/>
    <property type="evidence" value="ECO:0007669"/>
    <property type="project" value="UniProtKB-KW"/>
</dbReference>
<evidence type="ECO:0000256" key="3">
    <source>
        <dbReference type="ARBA" id="ARBA00022806"/>
    </source>
</evidence>
<dbReference type="SMART" id="SM00487">
    <property type="entry name" value="DEXDc"/>
    <property type="match status" value="1"/>
</dbReference>
<dbReference type="Gene3D" id="3.40.50.10810">
    <property type="entry name" value="Tandem AAA-ATPase domain"/>
    <property type="match status" value="1"/>
</dbReference>
<dbReference type="GO" id="GO:0004386">
    <property type="term" value="F:helicase activity"/>
    <property type="evidence" value="ECO:0007669"/>
    <property type="project" value="UniProtKB-KW"/>
</dbReference>
<dbReference type="InterPro" id="IPR014001">
    <property type="entry name" value="Helicase_ATP-bd"/>
</dbReference>
<dbReference type="GO" id="GO:0004520">
    <property type="term" value="F:DNA endonuclease activity"/>
    <property type="evidence" value="ECO:0007669"/>
    <property type="project" value="TreeGrafter"/>
</dbReference>
<evidence type="ECO:0000256" key="1">
    <source>
        <dbReference type="ARBA" id="ARBA00022741"/>
    </source>
</evidence>
<dbReference type="OrthoDB" id="2801544at2759"/>
<dbReference type="InterPro" id="IPR049730">
    <property type="entry name" value="SNF2/RAD54-like_C"/>
</dbReference>
<dbReference type="InterPro" id="IPR000330">
    <property type="entry name" value="SNF2_N"/>
</dbReference>
<feature type="compositionally biased region" description="Polar residues" evidence="5">
    <location>
        <begin position="1"/>
        <end position="10"/>
    </location>
</feature>
<keyword evidence="1" id="KW-0547">Nucleotide-binding</keyword>
<reference evidence="8 9" key="1">
    <citation type="submission" date="2016-09" db="EMBL/GenBank/DDBJ databases">
        <title>Extensive genetic diversity and differential bi-allelic expression allows diatom success in the polar Southern Ocean.</title>
        <authorList>
            <consortium name="DOE Joint Genome Institute"/>
            <person name="Mock T."/>
            <person name="Otillar R.P."/>
            <person name="Strauss J."/>
            <person name="Dupont C."/>
            <person name="Frickenhaus S."/>
            <person name="Maumus F."/>
            <person name="Mcmullan M."/>
            <person name="Sanges R."/>
            <person name="Schmutz J."/>
            <person name="Toseland A."/>
            <person name="Valas R."/>
            <person name="Veluchamy A."/>
            <person name="Ward B.J."/>
            <person name="Allen A."/>
            <person name="Barry K."/>
            <person name="Falciatore A."/>
            <person name="Ferrante M."/>
            <person name="Fortunato A.E."/>
            <person name="Gloeckner G."/>
            <person name="Gruber A."/>
            <person name="Hipkin R."/>
            <person name="Janech M."/>
            <person name="Kroth P."/>
            <person name="Leese F."/>
            <person name="Lindquist E."/>
            <person name="Lyon B.R."/>
            <person name="Martin J."/>
            <person name="Mayer C."/>
            <person name="Parker M."/>
            <person name="Quesneville H."/>
            <person name="Raymond J."/>
            <person name="Uhlig C."/>
            <person name="Valentin K.U."/>
            <person name="Worden A.Z."/>
            <person name="Armbrust E.V."/>
            <person name="Bowler C."/>
            <person name="Green B."/>
            <person name="Moulton V."/>
            <person name="Van Oosterhout C."/>
            <person name="Grigoriev I."/>
        </authorList>
    </citation>
    <scope>NUCLEOTIDE SEQUENCE [LARGE SCALE GENOMIC DNA]</scope>
    <source>
        <strain evidence="8 9">CCMP1102</strain>
    </source>
</reference>
<dbReference type="InterPro" id="IPR001650">
    <property type="entry name" value="Helicase_C-like"/>
</dbReference>
<dbReference type="GO" id="GO:0031297">
    <property type="term" value="P:replication fork processing"/>
    <property type="evidence" value="ECO:0007669"/>
    <property type="project" value="TreeGrafter"/>
</dbReference>
<name>A0A1E7FB23_9STRA</name>
<evidence type="ECO:0000256" key="4">
    <source>
        <dbReference type="ARBA" id="ARBA00022840"/>
    </source>
</evidence>
<dbReference type="CDD" id="cd18793">
    <property type="entry name" value="SF2_C_SNF"/>
    <property type="match status" value="1"/>
</dbReference>
<evidence type="ECO:0000259" key="6">
    <source>
        <dbReference type="PROSITE" id="PS51192"/>
    </source>
</evidence>
<dbReference type="Pfam" id="PF00176">
    <property type="entry name" value="SNF2-rel_dom"/>
    <property type="match status" value="1"/>
</dbReference>
<proteinExistence type="predicted"/>
<keyword evidence="3" id="KW-0347">Helicase</keyword>
<dbReference type="Proteomes" id="UP000095751">
    <property type="component" value="Unassembled WGS sequence"/>
</dbReference>
<evidence type="ECO:0000256" key="5">
    <source>
        <dbReference type="SAM" id="MobiDB-lite"/>
    </source>
</evidence>
<dbReference type="PROSITE" id="PS51194">
    <property type="entry name" value="HELICASE_CTER"/>
    <property type="match status" value="1"/>
</dbReference>
<feature type="domain" description="Helicase C-terminal" evidence="7">
    <location>
        <begin position="360"/>
        <end position="516"/>
    </location>
</feature>
<keyword evidence="4" id="KW-0067">ATP-binding</keyword>
<dbReference type="KEGG" id="fcy:FRACYDRAFT_186944"/>
<evidence type="ECO:0000259" key="7">
    <source>
        <dbReference type="PROSITE" id="PS51194"/>
    </source>
</evidence>